<dbReference type="Pfam" id="PF12874">
    <property type="entry name" value="zf-met"/>
    <property type="match status" value="1"/>
</dbReference>
<evidence type="ECO:0000259" key="9">
    <source>
        <dbReference type="PROSITE" id="PS50157"/>
    </source>
</evidence>
<organism evidence="10">
    <name type="scientific">Ceratitis capitata</name>
    <name type="common">Mediterranean fruit fly</name>
    <name type="synonym">Tephritis capitata</name>
    <dbReference type="NCBI Taxonomy" id="7213"/>
    <lineage>
        <taxon>Eukaryota</taxon>
        <taxon>Metazoa</taxon>
        <taxon>Ecdysozoa</taxon>
        <taxon>Arthropoda</taxon>
        <taxon>Hexapoda</taxon>
        <taxon>Insecta</taxon>
        <taxon>Pterygota</taxon>
        <taxon>Neoptera</taxon>
        <taxon>Endopterygota</taxon>
        <taxon>Diptera</taxon>
        <taxon>Brachycera</taxon>
        <taxon>Muscomorpha</taxon>
        <taxon>Tephritoidea</taxon>
        <taxon>Tephritidae</taxon>
        <taxon>Ceratitis</taxon>
        <taxon>Ceratitis</taxon>
    </lineage>
</organism>
<feature type="domain" description="C2H2-type" evidence="9">
    <location>
        <begin position="548"/>
        <end position="570"/>
    </location>
</feature>
<feature type="domain" description="C2H2-type" evidence="9">
    <location>
        <begin position="520"/>
        <end position="547"/>
    </location>
</feature>
<keyword evidence="4 8" id="KW-0863">Zinc-finger</keyword>
<dbReference type="GO" id="GO:0008270">
    <property type="term" value="F:zinc ion binding"/>
    <property type="evidence" value="ECO:0007669"/>
    <property type="project" value="UniProtKB-KW"/>
</dbReference>
<dbReference type="InterPro" id="IPR036236">
    <property type="entry name" value="Znf_C2H2_sf"/>
</dbReference>
<comment type="subcellular location">
    <subcellularLocation>
        <location evidence="1">Nucleus</location>
    </subcellularLocation>
</comment>
<dbReference type="FunFam" id="3.30.160.60:FF:000072">
    <property type="entry name" value="zinc finger protein 143 isoform X1"/>
    <property type="match status" value="1"/>
</dbReference>
<feature type="domain" description="C2H2-type" evidence="9">
    <location>
        <begin position="464"/>
        <end position="491"/>
    </location>
</feature>
<feature type="domain" description="C2H2-type" evidence="9">
    <location>
        <begin position="436"/>
        <end position="463"/>
    </location>
</feature>
<keyword evidence="2" id="KW-0479">Metal-binding</keyword>
<evidence type="ECO:0000256" key="7">
    <source>
        <dbReference type="ARBA" id="ARBA00037948"/>
    </source>
</evidence>
<reference evidence="10" key="1">
    <citation type="submission" date="2013-07" db="EMBL/GenBank/DDBJ databases">
        <authorList>
            <person name="Geib S."/>
        </authorList>
    </citation>
    <scope>NUCLEOTIDE SEQUENCE</scope>
</reference>
<comment type="similarity">
    <text evidence="7">Belongs to the snail C2H2-type zinc-finger protein family.</text>
</comment>
<dbReference type="PROSITE" id="PS00028">
    <property type="entry name" value="ZINC_FINGER_C2H2_1"/>
    <property type="match status" value="7"/>
</dbReference>
<evidence type="ECO:0000256" key="5">
    <source>
        <dbReference type="ARBA" id="ARBA00022833"/>
    </source>
</evidence>
<sequence length="590" mass="69546">MELISQKEEIKCGEITTQFSVNKQEFFLNCVYCSYTFVKLENFVRHMYEDHLSELKLRKESQANYEQFQNRKDSEEYEGDLSQLKEFERVELGLDTEDSQEELYNEWAIADENSDAKTDPKGTYDTASTMEEDEKIQKKIDVKTIFSDTKMQEIFSSFAQHQNLWDIKLKKPSTKEREKLFQNIASDVGMPDEIESIRKLIIKLRYKLQTELVRRKIYESNGREYLPAWYTDLKVFLKQRPYRTKENKLLQQQQPKVKRKVKAEEENNDILSTAALADIHYITLADLYKKVSCLWDENDIMYRFSNRRSEALENLLKDFNSKSGLCLSQFDLECEISKLRKICSNEKKFKIRCKQNKTLYKSQCPFYKSIEFIEVNVAPFECSLCEEILPSLAQYRTHLSSHNGSLPYKCSICGREFKQTNNLTVHLRRHTKEYLYKCQVCEKPCVTSGDLGIHMRTHTGDKPFFCDVCGKRFQTSSLFSIHMRRHENRPRFHCELCDKPFYTSSTLKEHMNQHLKIRDKICNVCSKGFSTRKHLRQHKLIHSTEKKYSCKICAKRFAQHAGLSIHMKSHGTTLSSLTDLQCVEIQPNKK</sequence>
<dbReference type="FunFam" id="3.30.160.60:FF:000110">
    <property type="entry name" value="Zinc finger protein-like"/>
    <property type="match status" value="1"/>
</dbReference>
<dbReference type="Gene3D" id="3.30.160.60">
    <property type="entry name" value="Classic Zinc Finger"/>
    <property type="match status" value="6"/>
</dbReference>
<dbReference type="SUPFAM" id="SSF57667">
    <property type="entry name" value="beta-beta-alpha zinc fingers"/>
    <property type="match status" value="4"/>
</dbReference>
<dbReference type="PANTHER" id="PTHR24388">
    <property type="entry name" value="ZINC FINGER PROTEIN"/>
    <property type="match status" value="1"/>
</dbReference>
<dbReference type="FunFam" id="3.30.160.60:FF:000145">
    <property type="entry name" value="Zinc finger protein 574"/>
    <property type="match status" value="1"/>
</dbReference>
<keyword evidence="5" id="KW-0862">Zinc</keyword>
<dbReference type="InterPro" id="IPR013087">
    <property type="entry name" value="Znf_C2H2_type"/>
</dbReference>
<name>W8BXK7_CERCA</name>
<dbReference type="GO" id="GO:0000978">
    <property type="term" value="F:RNA polymerase II cis-regulatory region sequence-specific DNA binding"/>
    <property type="evidence" value="ECO:0007669"/>
    <property type="project" value="TreeGrafter"/>
</dbReference>
<dbReference type="Pfam" id="PF10545">
    <property type="entry name" value="MADF_DNA_bdg"/>
    <property type="match status" value="2"/>
</dbReference>
<feature type="domain" description="C2H2-type" evidence="9">
    <location>
        <begin position="492"/>
        <end position="519"/>
    </location>
</feature>
<evidence type="ECO:0000256" key="1">
    <source>
        <dbReference type="ARBA" id="ARBA00004123"/>
    </source>
</evidence>
<evidence type="ECO:0000256" key="4">
    <source>
        <dbReference type="ARBA" id="ARBA00022771"/>
    </source>
</evidence>
<keyword evidence="6" id="KW-0539">Nucleus</keyword>
<feature type="domain" description="C2H2-type" evidence="9">
    <location>
        <begin position="408"/>
        <end position="435"/>
    </location>
</feature>
<proteinExistence type="evidence at transcript level"/>
<dbReference type="GO" id="GO:0005634">
    <property type="term" value="C:nucleus"/>
    <property type="evidence" value="ECO:0007669"/>
    <property type="project" value="UniProtKB-SubCell"/>
</dbReference>
<evidence type="ECO:0000256" key="8">
    <source>
        <dbReference type="PROSITE-ProRule" id="PRU00042"/>
    </source>
</evidence>
<dbReference type="OrthoDB" id="6077919at2759"/>
<feature type="domain" description="C2H2-type" evidence="9">
    <location>
        <begin position="380"/>
        <end position="407"/>
    </location>
</feature>
<dbReference type="FunFam" id="3.30.160.60:FF:000624">
    <property type="entry name" value="zinc finger protein 697"/>
    <property type="match status" value="1"/>
</dbReference>
<evidence type="ECO:0000313" key="10">
    <source>
        <dbReference type="EMBL" id="JAC04028.1"/>
    </source>
</evidence>
<dbReference type="PANTHER" id="PTHR24388:SF104">
    <property type="entry name" value="AT-RICH BINDING PROTEIN-RELATED"/>
    <property type="match status" value="1"/>
</dbReference>
<evidence type="ECO:0000256" key="6">
    <source>
        <dbReference type="ARBA" id="ARBA00023242"/>
    </source>
</evidence>
<dbReference type="InterPro" id="IPR050527">
    <property type="entry name" value="Snail/Krueppel_Znf"/>
</dbReference>
<dbReference type="AlphaFoldDB" id="W8BXK7"/>
<dbReference type="PROSITE" id="PS50157">
    <property type="entry name" value="ZINC_FINGER_C2H2_2"/>
    <property type="match status" value="7"/>
</dbReference>
<dbReference type="GO" id="GO:0000981">
    <property type="term" value="F:DNA-binding transcription factor activity, RNA polymerase II-specific"/>
    <property type="evidence" value="ECO:0007669"/>
    <property type="project" value="TreeGrafter"/>
</dbReference>
<dbReference type="InterPro" id="IPR006578">
    <property type="entry name" value="MADF-dom"/>
</dbReference>
<dbReference type="EMBL" id="GAMC01002528">
    <property type="protein sequence ID" value="JAC04028.1"/>
    <property type="molecule type" value="mRNA"/>
</dbReference>
<keyword evidence="3" id="KW-0677">Repeat</keyword>
<dbReference type="Pfam" id="PF00096">
    <property type="entry name" value="zf-C2H2"/>
    <property type="match status" value="6"/>
</dbReference>
<reference evidence="10" key="2">
    <citation type="journal article" date="2014" name="BMC Genomics">
        <title>A genomic perspective to assessing quality of mass-reared SIT flies used in Mediterranean fruit fly (Ceratitis capitata) eradication in California.</title>
        <authorList>
            <person name="Calla B."/>
            <person name="Hall B."/>
            <person name="Hou S."/>
            <person name="Geib S.M."/>
        </authorList>
    </citation>
    <scope>NUCLEOTIDE SEQUENCE</scope>
</reference>
<gene>
    <name evidence="10" type="primary">ZFP26</name>
</gene>
<evidence type="ECO:0000256" key="2">
    <source>
        <dbReference type="ARBA" id="ARBA00022723"/>
    </source>
</evidence>
<evidence type="ECO:0000256" key="3">
    <source>
        <dbReference type="ARBA" id="ARBA00022737"/>
    </source>
</evidence>
<dbReference type="EMBL" id="GAMC01002527">
    <property type="protein sequence ID" value="JAC04029.1"/>
    <property type="molecule type" value="mRNA"/>
</dbReference>
<accession>W8BXK7</accession>
<protein>
    <submittedName>
        <fullName evidence="10">Zinc finger protein 26</fullName>
    </submittedName>
</protein>
<dbReference type="SMART" id="SM00355">
    <property type="entry name" value="ZnF_C2H2"/>
    <property type="match status" value="8"/>
</dbReference>